<dbReference type="Pfam" id="PF02517">
    <property type="entry name" value="Rce1-like"/>
    <property type="match status" value="1"/>
</dbReference>
<keyword evidence="5" id="KW-1185">Reference proteome</keyword>
<dbReference type="EMBL" id="NGJZ01000002">
    <property type="protein sequence ID" value="RSU06916.1"/>
    <property type="molecule type" value="Genomic_DNA"/>
</dbReference>
<feature type="transmembrane region" description="Helical" evidence="2">
    <location>
        <begin position="20"/>
        <end position="38"/>
    </location>
</feature>
<feature type="transmembrane region" description="Helical" evidence="2">
    <location>
        <begin position="192"/>
        <end position="209"/>
    </location>
</feature>
<evidence type="ECO:0000313" key="4">
    <source>
        <dbReference type="EMBL" id="RSU06916.1"/>
    </source>
</evidence>
<keyword evidence="2" id="KW-0472">Membrane</keyword>
<feature type="transmembrane region" description="Helical" evidence="2">
    <location>
        <begin position="270"/>
        <end position="289"/>
    </location>
</feature>
<proteinExistence type="inferred from homology"/>
<feature type="domain" description="CAAX prenyl protease 2/Lysostaphin resistance protein A-like" evidence="3">
    <location>
        <begin position="263"/>
        <end position="362"/>
    </location>
</feature>
<feature type="transmembrane region" description="Helical" evidence="2">
    <location>
        <begin position="84"/>
        <end position="103"/>
    </location>
</feature>
<feature type="transmembrane region" description="Helical" evidence="2">
    <location>
        <begin position="230"/>
        <end position="250"/>
    </location>
</feature>
<feature type="transmembrane region" description="Helical" evidence="2">
    <location>
        <begin position="378"/>
        <end position="398"/>
    </location>
</feature>
<feature type="transmembrane region" description="Helical" evidence="2">
    <location>
        <begin position="123"/>
        <end position="142"/>
    </location>
</feature>
<organism evidence="4 5">
    <name type="scientific">Vagococcus entomophilus</name>
    <dbReference type="NCBI Taxonomy" id="1160095"/>
    <lineage>
        <taxon>Bacteria</taxon>
        <taxon>Bacillati</taxon>
        <taxon>Bacillota</taxon>
        <taxon>Bacilli</taxon>
        <taxon>Lactobacillales</taxon>
        <taxon>Enterococcaceae</taxon>
        <taxon>Vagococcus</taxon>
    </lineage>
</organism>
<protein>
    <recommendedName>
        <fullName evidence="3">CAAX prenyl protease 2/Lysostaphin resistance protein A-like domain-containing protein</fullName>
    </recommendedName>
</protein>
<feature type="transmembrane region" description="Helical" evidence="2">
    <location>
        <begin position="154"/>
        <end position="180"/>
    </location>
</feature>
<evidence type="ECO:0000256" key="2">
    <source>
        <dbReference type="SAM" id="Phobius"/>
    </source>
</evidence>
<accession>A0A430AG80</accession>
<sequence length="416" mass="46546">MKVRGAKMKTANKDTKWLSIFQMIYLIEVVVLLITMWVTTDKAIFLGNCIMCTGIAIFSMKFDTFQGKYLPILTKKFKWTSLNVLNWFLQTLNLVFLLGYGAPVIKKFASILGLSVNSGGTSYFHYFIAALVAGLLLIPYYLTVTLPKVENVVLLFLETLGIVSMYLIAFMAMVDMLIFYMGVPTDTISEEPVISVFFFVIPLVYANLIKNKFSKPNWLSKGNFFSLKSIAILTVFFIVIFMIDSAVWLHPMNTWKSVNLTNLFFSVRSGVGEEFIFRILVFSFSLYAFKKYQHGVQYAVVFQAVIFGGMHLINLLSPGTDLSATIASTIDAFGIGVLFAVLYLVTKNLTLIVGIHTIWDLLQSVVTGDGNMSVNGLAGFAISLTVCLLCVGYSYFLFSRNKDQVAYNANTLINVD</sequence>
<dbReference type="GO" id="GO:0080120">
    <property type="term" value="P:CAAX-box protein maturation"/>
    <property type="evidence" value="ECO:0007669"/>
    <property type="project" value="UniProtKB-ARBA"/>
</dbReference>
<keyword evidence="2" id="KW-0812">Transmembrane</keyword>
<dbReference type="GO" id="GO:0004175">
    <property type="term" value="F:endopeptidase activity"/>
    <property type="evidence" value="ECO:0007669"/>
    <property type="project" value="UniProtKB-ARBA"/>
</dbReference>
<feature type="transmembrane region" description="Helical" evidence="2">
    <location>
        <begin position="44"/>
        <end position="63"/>
    </location>
</feature>
<reference evidence="4 5" key="1">
    <citation type="submission" date="2017-05" db="EMBL/GenBank/DDBJ databases">
        <title>Vagococcus spp. assemblies.</title>
        <authorList>
            <person name="Gulvik C.A."/>
        </authorList>
    </citation>
    <scope>NUCLEOTIDE SEQUENCE [LARGE SCALE GENOMIC DNA]</scope>
    <source>
        <strain evidence="4 5">DSM 24756</strain>
    </source>
</reference>
<evidence type="ECO:0000313" key="5">
    <source>
        <dbReference type="Proteomes" id="UP000288669"/>
    </source>
</evidence>
<evidence type="ECO:0000256" key="1">
    <source>
        <dbReference type="ARBA" id="ARBA00009067"/>
    </source>
</evidence>
<comment type="similarity">
    <text evidence="1">Belongs to the UPF0177 family.</text>
</comment>
<feature type="transmembrane region" description="Helical" evidence="2">
    <location>
        <begin position="296"/>
        <end position="316"/>
    </location>
</feature>
<dbReference type="AlphaFoldDB" id="A0A430AG80"/>
<dbReference type="Proteomes" id="UP000288669">
    <property type="component" value="Unassembled WGS sequence"/>
</dbReference>
<gene>
    <name evidence="4" type="ORF">CBF30_06550</name>
</gene>
<keyword evidence="2" id="KW-1133">Transmembrane helix</keyword>
<dbReference type="OrthoDB" id="2003211at2"/>
<dbReference type="InterPro" id="IPR003675">
    <property type="entry name" value="Rce1/LyrA-like_dom"/>
</dbReference>
<name>A0A430AG80_9ENTE</name>
<evidence type="ECO:0000259" key="3">
    <source>
        <dbReference type="Pfam" id="PF02517"/>
    </source>
</evidence>
<comment type="caution">
    <text evidence="4">The sequence shown here is derived from an EMBL/GenBank/DDBJ whole genome shotgun (WGS) entry which is preliminary data.</text>
</comment>